<sequence length="315" mass="34657">MTEDEMKKLPIIIDCDPGCDDTIALLLAFASDKLDIKGVTVSAGNVHINNTTENARKLVGAFRPEIKVAKGCEKPLFKTIVTAPEVHGETGLGCVVLPEKGKVIESINAVEFIAQTLRENEEKITIVITGPMTNIAVFLMMYPELKSKIEKFVIMGGSSIGGNVTPSAEFNIYVDAEAADIVFKSGVEIILCPLDVTMKAFVTEKELQEIGEIGGLAAEVAHGAIKNALDFYKEFYQKTEVPMHDPCTIAYLLNPNIFKGQHVFLGTELKGEFTYGETIIDYRDKLGKEKNALVLNEINREEFIKLIKNSVEILK</sequence>
<dbReference type="PROSITE" id="PS01247">
    <property type="entry name" value="IUNH"/>
    <property type="match status" value="1"/>
</dbReference>
<gene>
    <name evidence="4" type="ORF">HMPREF0202_02985</name>
</gene>
<dbReference type="PANTHER" id="PTHR12304:SF4">
    <property type="entry name" value="URIDINE NUCLEOSIDASE"/>
    <property type="match status" value="1"/>
</dbReference>
<feature type="domain" description="Inosine/uridine-preferring nucleoside hydrolase" evidence="3">
    <location>
        <begin position="11"/>
        <end position="304"/>
    </location>
</feature>
<accession>U7UX13</accession>
<dbReference type="EMBL" id="AXZF01000205">
    <property type="protein sequence ID" value="ERT62998.1"/>
    <property type="molecule type" value="Genomic_DNA"/>
</dbReference>
<keyword evidence="1" id="KW-0378">Hydrolase</keyword>
<dbReference type="GO" id="GO:0005829">
    <property type="term" value="C:cytosol"/>
    <property type="evidence" value="ECO:0007669"/>
    <property type="project" value="TreeGrafter"/>
</dbReference>
<evidence type="ECO:0000313" key="5">
    <source>
        <dbReference type="Proteomes" id="UP000017081"/>
    </source>
</evidence>
<dbReference type="Gene3D" id="3.90.245.10">
    <property type="entry name" value="Ribonucleoside hydrolase-like"/>
    <property type="match status" value="1"/>
</dbReference>
<dbReference type="GO" id="GO:0045437">
    <property type="term" value="F:uridine nucleosidase activity"/>
    <property type="evidence" value="ECO:0007669"/>
    <property type="project" value="UniProtKB-ARBA"/>
</dbReference>
<dbReference type="PATRIC" id="fig|1319815.3.peg.2830"/>
<dbReference type="STRING" id="1319815.HMPREF0202_02985"/>
<evidence type="ECO:0000259" key="3">
    <source>
        <dbReference type="Pfam" id="PF01156"/>
    </source>
</evidence>
<reference evidence="4 5" key="1">
    <citation type="submission" date="2013-08" db="EMBL/GenBank/DDBJ databases">
        <authorList>
            <person name="Weinstock G."/>
            <person name="Sodergren E."/>
            <person name="Wylie T."/>
            <person name="Fulton L."/>
            <person name="Fulton R."/>
            <person name="Fronick C."/>
            <person name="O'Laughlin M."/>
            <person name="Godfrey J."/>
            <person name="Miner T."/>
            <person name="Herter B."/>
            <person name="Appelbaum E."/>
            <person name="Cordes M."/>
            <person name="Lek S."/>
            <person name="Wollam A."/>
            <person name="Pepin K.H."/>
            <person name="Palsikar V.B."/>
            <person name="Mitreva M."/>
            <person name="Wilson R.K."/>
        </authorList>
    </citation>
    <scope>NUCLEOTIDE SEQUENCE [LARGE SCALE GENOMIC DNA]</scope>
    <source>
        <strain evidence="4 5">ATCC BAA-474</strain>
    </source>
</reference>
<evidence type="ECO:0000256" key="1">
    <source>
        <dbReference type="ARBA" id="ARBA00022801"/>
    </source>
</evidence>
<dbReference type="InterPro" id="IPR001910">
    <property type="entry name" value="Inosine/uridine_hydrolase_dom"/>
</dbReference>
<dbReference type="Pfam" id="PF01156">
    <property type="entry name" value="IU_nuc_hydro"/>
    <property type="match status" value="1"/>
</dbReference>
<comment type="caution">
    <text evidence="4">The sequence shown here is derived from an EMBL/GenBank/DDBJ whole genome shotgun (WGS) entry which is preliminary data.</text>
</comment>
<evidence type="ECO:0000313" key="4">
    <source>
        <dbReference type="EMBL" id="ERT62998.1"/>
    </source>
</evidence>
<dbReference type="InterPro" id="IPR023186">
    <property type="entry name" value="IUNH"/>
</dbReference>
<dbReference type="InterPro" id="IPR036452">
    <property type="entry name" value="Ribo_hydro-like"/>
</dbReference>
<organism evidence="4 5">
    <name type="scientific">Cetobacterium somerae ATCC BAA-474</name>
    <dbReference type="NCBI Taxonomy" id="1319815"/>
    <lineage>
        <taxon>Bacteria</taxon>
        <taxon>Fusobacteriati</taxon>
        <taxon>Fusobacteriota</taxon>
        <taxon>Fusobacteriia</taxon>
        <taxon>Fusobacteriales</taxon>
        <taxon>Fusobacteriaceae</taxon>
        <taxon>Cetobacterium</taxon>
    </lineage>
</organism>
<dbReference type="Proteomes" id="UP000017081">
    <property type="component" value="Unassembled WGS sequence"/>
</dbReference>
<dbReference type="InterPro" id="IPR015910">
    <property type="entry name" value="I/U_nuclsd_hydro_CS"/>
</dbReference>
<dbReference type="GO" id="GO:0006152">
    <property type="term" value="P:purine nucleoside catabolic process"/>
    <property type="evidence" value="ECO:0007669"/>
    <property type="project" value="TreeGrafter"/>
</dbReference>
<proteinExistence type="predicted"/>
<dbReference type="PANTHER" id="PTHR12304">
    <property type="entry name" value="INOSINE-URIDINE PREFERRING NUCLEOSIDE HYDROLASE"/>
    <property type="match status" value="1"/>
</dbReference>
<dbReference type="eggNOG" id="COG1957">
    <property type="taxonomic scope" value="Bacteria"/>
</dbReference>
<evidence type="ECO:0000256" key="2">
    <source>
        <dbReference type="ARBA" id="ARBA00023295"/>
    </source>
</evidence>
<keyword evidence="2" id="KW-0326">Glycosidase</keyword>
<dbReference type="AlphaFoldDB" id="U7UX13"/>
<dbReference type="SUPFAM" id="SSF53590">
    <property type="entry name" value="Nucleoside hydrolase"/>
    <property type="match status" value="1"/>
</dbReference>
<name>U7UX13_9FUSO</name>
<dbReference type="CDD" id="cd02651">
    <property type="entry name" value="nuc_hydro_IU_UC_XIUA"/>
    <property type="match status" value="1"/>
</dbReference>
<keyword evidence="5" id="KW-1185">Reference proteome</keyword>
<dbReference type="GO" id="GO:0008477">
    <property type="term" value="F:purine nucleosidase activity"/>
    <property type="evidence" value="ECO:0007669"/>
    <property type="project" value="TreeGrafter"/>
</dbReference>
<protein>
    <recommendedName>
        <fullName evidence="3">Inosine/uridine-preferring nucleoside hydrolase domain-containing protein</fullName>
    </recommendedName>
</protein>
<dbReference type="HOGENOM" id="CLU_036838_2_0_0"/>